<feature type="region of interest" description="Disordered" evidence="5">
    <location>
        <begin position="229"/>
        <end position="634"/>
    </location>
</feature>
<evidence type="ECO:0000256" key="1">
    <source>
        <dbReference type="ARBA" id="ARBA00022679"/>
    </source>
</evidence>
<dbReference type="InterPro" id="IPR011009">
    <property type="entry name" value="Kinase-like_dom_sf"/>
</dbReference>
<keyword evidence="3" id="KW-0418">Kinase</keyword>
<dbReference type="GO" id="GO:0005524">
    <property type="term" value="F:ATP binding"/>
    <property type="evidence" value="ECO:0007669"/>
    <property type="project" value="UniProtKB-KW"/>
</dbReference>
<feature type="compositionally biased region" description="Acidic residues" evidence="5">
    <location>
        <begin position="455"/>
        <end position="467"/>
    </location>
</feature>
<dbReference type="SUPFAM" id="SSF56112">
    <property type="entry name" value="Protein kinase-like (PK-like)"/>
    <property type="match status" value="1"/>
</dbReference>
<feature type="compositionally biased region" description="Low complexity" evidence="5">
    <location>
        <begin position="262"/>
        <end position="276"/>
    </location>
</feature>
<protein>
    <submittedName>
        <fullName evidence="7">General RNA polymerase II transcription factor</fullName>
    </submittedName>
</protein>
<dbReference type="PROSITE" id="PS50011">
    <property type="entry name" value="PROTEIN_KINASE_DOM"/>
    <property type="match status" value="1"/>
</dbReference>
<reference evidence="7" key="1">
    <citation type="submission" date="2023-02" db="EMBL/GenBank/DDBJ databases">
        <title>Identification and recombinant expression of a fungal hydrolase from Papiliotrema laurentii that hydrolyzes apple cutin and clears colloidal polyester polyurethane.</title>
        <authorList>
            <consortium name="DOE Joint Genome Institute"/>
            <person name="Roman V.A."/>
            <person name="Bojanowski C."/>
            <person name="Crable B.R."/>
            <person name="Wagner D.N."/>
            <person name="Hung C.S."/>
            <person name="Nadeau L.J."/>
            <person name="Schratz L."/>
            <person name="Haridas S."/>
            <person name="Pangilinan J."/>
            <person name="Lipzen A."/>
            <person name="Na H."/>
            <person name="Yan M."/>
            <person name="Ng V."/>
            <person name="Grigoriev I.V."/>
            <person name="Spatafora J.W."/>
            <person name="Barlow D."/>
            <person name="Biffinger J."/>
            <person name="Kelley-Loughnane N."/>
            <person name="Varaljay V.A."/>
            <person name="Crookes-Goodson W.J."/>
        </authorList>
    </citation>
    <scope>NUCLEOTIDE SEQUENCE</scope>
    <source>
        <strain evidence="7">5307AH</strain>
    </source>
</reference>
<gene>
    <name evidence="7" type="ORF">DB88DRAFT_495230</name>
</gene>
<keyword evidence="4" id="KW-0067">ATP-binding</keyword>
<keyword evidence="1" id="KW-0808">Transferase</keyword>
<feature type="compositionally biased region" description="Basic and acidic residues" evidence="5">
    <location>
        <begin position="504"/>
        <end position="521"/>
    </location>
</feature>
<feature type="compositionally biased region" description="Acidic residues" evidence="5">
    <location>
        <begin position="592"/>
        <end position="604"/>
    </location>
</feature>
<comment type="caution">
    <text evidence="7">The sequence shown here is derived from an EMBL/GenBank/DDBJ whole genome shotgun (WGS) entry which is preliminary data.</text>
</comment>
<feature type="region of interest" description="Disordered" evidence="5">
    <location>
        <begin position="689"/>
        <end position="720"/>
    </location>
</feature>
<feature type="region of interest" description="Disordered" evidence="5">
    <location>
        <begin position="194"/>
        <end position="214"/>
    </location>
</feature>
<organism evidence="7 8">
    <name type="scientific">Papiliotrema laurentii</name>
    <name type="common">Cryptococcus laurentii</name>
    <dbReference type="NCBI Taxonomy" id="5418"/>
    <lineage>
        <taxon>Eukaryota</taxon>
        <taxon>Fungi</taxon>
        <taxon>Dikarya</taxon>
        <taxon>Basidiomycota</taxon>
        <taxon>Agaricomycotina</taxon>
        <taxon>Tremellomycetes</taxon>
        <taxon>Tremellales</taxon>
        <taxon>Rhynchogastremaceae</taxon>
        <taxon>Papiliotrema</taxon>
    </lineage>
</organism>
<feature type="compositionally biased region" description="Basic and acidic residues" evidence="5">
    <location>
        <begin position="229"/>
        <end position="240"/>
    </location>
</feature>
<feature type="compositionally biased region" description="Acidic residues" evidence="5">
    <location>
        <begin position="522"/>
        <end position="538"/>
    </location>
</feature>
<feature type="compositionally biased region" description="Acidic residues" evidence="5">
    <location>
        <begin position="194"/>
        <end position="211"/>
    </location>
</feature>
<proteinExistence type="predicted"/>
<dbReference type="CDD" id="cd13999">
    <property type="entry name" value="STKc_MAP3K-like"/>
    <property type="match status" value="1"/>
</dbReference>
<feature type="region of interest" description="Disordered" evidence="5">
    <location>
        <begin position="1"/>
        <end position="157"/>
    </location>
</feature>
<dbReference type="Gene3D" id="1.10.510.10">
    <property type="entry name" value="Transferase(Phosphotransferase) domain 1"/>
    <property type="match status" value="1"/>
</dbReference>
<sequence>MQALYRTRSQHFVSSPRKTATPLKRKIARHSSKRRRLGSSSTTFAPLASDPASSSDEQEGRDLPDLPGPSRTRQRREALSSEAGQQAVNRNGSRSRRKDKGKEKADWKEGIPDDVFTSDDPMSPKKRKRGDKDGDACSETTSSSWIEMDEDEEEPEFIAESDQHLLHDAPAHTLHRLRKAELVRLWKVAGMWSEDDEGESAAASADEDDDGGLSKKELVDGLIAARRQSFDRRASIDDAPRSSSLGNASTADPDHVIKRLRSASSSIPVSTASSSSSDRERTTGDLEATPRAAPRTRSRVKKPEASLLRSVYRRTNGGKATRGRDGLFRSRSKSHGAEERKARFGDNVKSPGKDLAKRRTRRSSTQSSAYTTTDTSPPANPPPTRQIPRRKSSRRMTPATRRRSKSRVGFKDPNDFEVIEIDSTDKESDKSPATTPLAERLRPRGRNSFIKEPSSELEADGEDEPEIDPSGASPIRTRRSSRSGSSLKSELSARSQSRRNSRLLPDRGAKTKAIEALKGGESEDEPMDVDPDAVEDANGDIPRSGPLTRSQLKQQQEDDMEPNGGDVSEDDVADASRGRVSNSLTPPPSSDDAMDAEEEPEVATELDKGSVRDKKRHAPHKDINGDHDETDDDADDAFEADVDLADATLSSLLRLLRDELVQMCESRGLEVGGTKPQLAQALLDWRNEQNVSDHKSTTSSQATARPSSSRSTKIIHAIGSNKHVSGKTTPVLLRDHIHATDPATPPRSDDSKRVGEAELNLDLSELGLEDSIIKPSQLQKLEKIGSGGFKDVYVGKLRGRKVAISEFREHLSEMDIRELKLLAEFSHPNIVKFRGICIPEDNSQVPCMLVSELCENGDLFDYIRNVPCPPLKRVLGLMLDIARGLEYLHTRKPAIIHRDCKSSNILINRAGQAKVGDFGLARVKHSTRSMIRSLVGTVNWQAPELWHPSPRYDYKVDVFSAAVVYWEMMSGWIGEKKYPWEGHNEHYIYDAVGNKQRRPSVAGLRKHWGAEPVNLMERMWHQDPGERPTMTDVVVDLEVLIAECE</sequence>
<feature type="compositionally biased region" description="Basic and acidic residues" evidence="5">
    <location>
        <begin position="100"/>
        <end position="111"/>
    </location>
</feature>
<evidence type="ECO:0000313" key="7">
    <source>
        <dbReference type="EMBL" id="KAK1922475.1"/>
    </source>
</evidence>
<keyword evidence="8" id="KW-1185">Reference proteome</keyword>
<feature type="compositionally biased region" description="Low complexity" evidence="5">
    <location>
        <begin position="363"/>
        <end position="376"/>
    </location>
</feature>
<evidence type="ECO:0000256" key="4">
    <source>
        <dbReference type="ARBA" id="ARBA00022840"/>
    </source>
</evidence>
<feature type="compositionally biased region" description="Polar residues" evidence="5">
    <location>
        <begin position="82"/>
        <end position="92"/>
    </location>
</feature>
<dbReference type="InterPro" id="IPR000719">
    <property type="entry name" value="Prot_kinase_dom"/>
</dbReference>
<dbReference type="EMBL" id="JAODAN010000008">
    <property type="protein sequence ID" value="KAK1922475.1"/>
    <property type="molecule type" value="Genomic_DNA"/>
</dbReference>
<dbReference type="AlphaFoldDB" id="A0AAD9CVT2"/>
<feature type="domain" description="Protein kinase" evidence="6">
    <location>
        <begin position="778"/>
        <end position="1040"/>
    </location>
</feature>
<feature type="compositionally biased region" description="Acidic residues" evidence="5">
    <location>
        <begin position="147"/>
        <end position="157"/>
    </location>
</feature>
<evidence type="ECO:0000256" key="2">
    <source>
        <dbReference type="ARBA" id="ARBA00022741"/>
    </source>
</evidence>
<feature type="compositionally biased region" description="Basic residues" evidence="5">
    <location>
        <begin position="23"/>
        <end position="37"/>
    </location>
</feature>
<evidence type="ECO:0000256" key="3">
    <source>
        <dbReference type="ARBA" id="ARBA00022777"/>
    </source>
</evidence>
<dbReference type="PANTHER" id="PTHR44329">
    <property type="entry name" value="SERINE/THREONINE-PROTEIN KINASE TNNI3K-RELATED"/>
    <property type="match status" value="1"/>
</dbReference>
<accession>A0AAD9CVT2</accession>
<feature type="compositionally biased region" description="Polar residues" evidence="5">
    <location>
        <begin position="697"/>
        <end position="712"/>
    </location>
</feature>
<feature type="compositionally biased region" description="Low complexity" evidence="5">
    <location>
        <begin position="482"/>
        <end position="495"/>
    </location>
</feature>
<feature type="compositionally biased region" description="Basic residues" evidence="5">
    <location>
        <begin position="387"/>
        <end position="408"/>
    </location>
</feature>
<keyword evidence="2" id="KW-0547">Nucleotide-binding</keyword>
<evidence type="ECO:0000313" key="8">
    <source>
        <dbReference type="Proteomes" id="UP001182556"/>
    </source>
</evidence>
<feature type="compositionally biased region" description="Basic and acidic residues" evidence="5">
    <location>
        <begin position="335"/>
        <end position="357"/>
    </location>
</feature>
<dbReference type="Pfam" id="PF07714">
    <property type="entry name" value="PK_Tyr_Ser-Thr"/>
    <property type="match status" value="1"/>
</dbReference>
<evidence type="ECO:0000256" key="5">
    <source>
        <dbReference type="SAM" id="MobiDB-lite"/>
    </source>
</evidence>
<dbReference type="InterPro" id="IPR051681">
    <property type="entry name" value="Ser/Thr_Kinases-Pseudokinases"/>
</dbReference>
<feature type="compositionally biased region" description="Polar residues" evidence="5">
    <location>
        <begin position="241"/>
        <end position="250"/>
    </location>
</feature>
<feature type="compositionally biased region" description="Low complexity" evidence="5">
    <location>
        <begin position="45"/>
        <end position="55"/>
    </location>
</feature>
<name>A0AAD9CVT2_PAPLA</name>
<dbReference type="Proteomes" id="UP001182556">
    <property type="component" value="Unassembled WGS sequence"/>
</dbReference>
<dbReference type="PANTHER" id="PTHR44329:SF288">
    <property type="entry name" value="MITOGEN-ACTIVATED PROTEIN KINASE KINASE KINASE 20"/>
    <property type="match status" value="1"/>
</dbReference>
<evidence type="ECO:0000259" key="6">
    <source>
        <dbReference type="PROSITE" id="PS50011"/>
    </source>
</evidence>
<dbReference type="InterPro" id="IPR001245">
    <property type="entry name" value="Ser-Thr/Tyr_kinase_cat_dom"/>
</dbReference>
<feature type="compositionally biased region" description="Acidic residues" evidence="5">
    <location>
        <begin position="557"/>
        <end position="573"/>
    </location>
</feature>
<dbReference type="GO" id="GO:0004674">
    <property type="term" value="F:protein serine/threonine kinase activity"/>
    <property type="evidence" value="ECO:0007669"/>
    <property type="project" value="TreeGrafter"/>
</dbReference>